<dbReference type="Gene3D" id="3.90.320.10">
    <property type="match status" value="1"/>
</dbReference>
<evidence type="ECO:0000259" key="1">
    <source>
        <dbReference type="Pfam" id="PF12705"/>
    </source>
</evidence>
<gene>
    <name evidence="2" type="ORF">CMV30_11385</name>
</gene>
<evidence type="ECO:0000313" key="3">
    <source>
        <dbReference type="Proteomes" id="UP000217265"/>
    </source>
</evidence>
<accession>A0A290Q741</accession>
<dbReference type="EMBL" id="CP023344">
    <property type="protein sequence ID" value="ATC64505.1"/>
    <property type="molecule type" value="Genomic_DNA"/>
</dbReference>
<dbReference type="InterPro" id="IPR011604">
    <property type="entry name" value="PDDEXK-like_dom_sf"/>
</dbReference>
<dbReference type="KEGG" id="vbh:CMV30_11385"/>
<feature type="domain" description="PD-(D/E)XK endonuclease-like" evidence="1">
    <location>
        <begin position="741"/>
        <end position="950"/>
    </location>
</feature>
<dbReference type="Pfam" id="PF12705">
    <property type="entry name" value="PDDEXK_1"/>
    <property type="match status" value="1"/>
</dbReference>
<reference evidence="2 3" key="1">
    <citation type="submission" date="2017-09" db="EMBL/GenBank/DDBJ databases">
        <title>Complete genome sequence of Verrucomicrobial strain HZ-65, isolated from freshwater.</title>
        <authorList>
            <person name="Choi A."/>
        </authorList>
    </citation>
    <scope>NUCLEOTIDE SEQUENCE [LARGE SCALE GENOMIC DNA]</scope>
    <source>
        <strain evidence="2 3">HZ-65</strain>
    </source>
</reference>
<organism evidence="2 3">
    <name type="scientific">Nibricoccus aquaticus</name>
    <dbReference type="NCBI Taxonomy" id="2576891"/>
    <lineage>
        <taxon>Bacteria</taxon>
        <taxon>Pseudomonadati</taxon>
        <taxon>Verrucomicrobiota</taxon>
        <taxon>Opitutia</taxon>
        <taxon>Opitutales</taxon>
        <taxon>Opitutaceae</taxon>
        <taxon>Nibricoccus</taxon>
    </lineage>
</organism>
<name>A0A290Q741_9BACT</name>
<protein>
    <recommendedName>
        <fullName evidence="1">PD-(D/E)XK endonuclease-like domain-containing protein</fullName>
    </recommendedName>
</protein>
<dbReference type="InterPro" id="IPR027417">
    <property type="entry name" value="P-loop_NTPase"/>
</dbReference>
<evidence type="ECO:0000313" key="2">
    <source>
        <dbReference type="EMBL" id="ATC64505.1"/>
    </source>
</evidence>
<dbReference type="Proteomes" id="UP000217265">
    <property type="component" value="Chromosome"/>
</dbReference>
<sequence>MSRGRGRAFFASLVESPRTELFLYRYAETAWRDAIRPWLEENRGVLQRSYVVVPTRGQAQALKQRCLLEGVALLGVEFLSPGLARKKWVALGAGAALKPALGRELLMLGLGVIVERRLKAMTVDAPERGLVRSLQSDLERALDDFDELLKAGFGPEDFELATLREIFAELVGWVDGLGYDFAPRQANAAAVAMQAADARAIGGRVLVHGFGPEMRGEFFNVATFARGFSDVTVIVPEPEFQGRKQAVAVDWAELWEKFLGVVPEPLVEEDAVESCEHAVAGWIGGEAVVAAEERHADAARVIVGLTRGDEMRLVAEEIVASLRGGAAGVGVIFPKADAAHFQLARLLAERGVAFVDQLGLSSPPPVEVKLARALLEFYEKGARLEELLTLWPLLKAVGRTELSLGEVRDVCERLFEEKQNHALGVYRENLDAGAVKRPAWAEVGKVATLLLPAWPSELTLAEALKRFSEVWAKLEQPKELLEGWGTLEAFAEKETRVLPGKVVFAAMKGFLPEKSPAAGGAGRNGFARVILTTRRRAEGLPWSHLIFVEANAGVWPERSEASCWLTDERRAELNKRARKGLGLFTSDERAHFEKQGVAALVRDTTERVVFSAALFDEQNAELKLAPNNCVERLLWAEALSGAKESGEKPGLEELFERCARATVAKTAGDPVETRWWLEIQRGRRDATRAFDEYFFSVDPVSGRPEKLAARLIERGIGDPAELWFAGVLGVKRVEWKPFVRARSKALGQLAHRVLAAVLRTPAVERVFGEMPTIDEAKAKLAAEMARLKAQRPADRYWESFHAELEAMCEILLEKVVALEAGKFVATEVNLPKGATIPVGADGARVTVYGRVDLVRIDRTDWVNARVDVVDFKTGKDDKLSAAKMGRDGSSLQLGIYLEAMRSVGAPHGRVHLLKPDAGDGGSLGMEELPEALACLAQLGRHLETGIYGALTEDFSEYSLFGCPWPLASAQVPEKILKEKFAVTFGVSAENAEGGDE</sequence>
<dbReference type="SUPFAM" id="SSF52540">
    <property type="entry name" value="P-loop containing nucleoside triphosphate hydrolases"/>
    <property type="match status" value="1"/>
</dbReference>
<proteinExistence type="predicted"/>
<dbReference type="Gene3D" id="3.40.50.300">
    <property type="entry name" value="P-loop containing nucleotide triphosphate hydrolases"/>
    <property type="match status" value="1"/>
</dbReference>
<dbReference type="InterPro" id="IPR038726">
    <property type="entry name" value="PDDEXK_AddAB-type"/>
</dbReference>
<keyword evidence="3" id="KW-1185">Reference proteome</keyword>
<dbReference type="AlphaFoldDB" id="A0A290Q741"/>